<dbReference type="EMBL" id="KZ559137">
    <property type="protein sequence ID" value="PLB38220.1"/>
    <property type="molecule type" value="Genomic_DNA"/>
</dbReference>
<organism evidence="1 2">
    <name type="scientific">Aspergillus candidus</name>
    <dbReference type="NCBI Taxonomy" id="41067"/>
    <lineage>
        <taxon>Eukaryota</taxon>
        <taxon>Fungi</taxon>
        <taxon>Dikarya</taxon>
        <taxon>Ascomycota</taxon>
        <taxon>Pezizomycotina</taxon>
        <taxon>Eurotiomycetes</taxon>
        <taxon>Eurotiomycetidae</taxon>
        <taxon>Eurotiales</taxon>
        <taxon>Aspergillaceae</taxon>
        <taxon>Aspergillus</taxon>
        <taxon>Aspergillus subgen. Circumdati</taxon>
    </lineage>
</organism>
<dbReference type="AlphaFoldDB" id="A0A2I2FC68"/>
<gene>
    <name evidence="1" type="ORF">BDW47DRAFT_105528</name>
</gene>
<dbReference type="RefSeq" id="XP_024672232.1">
    <property type="nucleotide sequence ID" value="XM_024812589.1"/>
</dbReference>
<dbReference type="GeneID" id="36519749"/>
<dbReference type="Proteomes" id="UP000234585">
    <property type="component" value="Unassembled WGS sequence"/>
</dbReference>
<proteinExistence type="predicted"/>
<evidence type="ECO:0000313" key="1">
    <source>
        <dbReference type="EMBL" id="PLB38220.1"/>
    </source>
</evidence>
<reference evidence="1 2" key="1">
    <citation type="submission" date="2017-12" db="EMBL/GenBank/DDBJ databases">
        <authorList>
            <consortium name="DOE Joint Genome Institute"/>
            <person name="Haridas S."/>
            <person name="Kjaerbolling I."/>
            <person name="Vesth T.C."/>
            <person name="Frisvad J.C."/>
            <person name="Nybo J.L."/>
            <person name="Theobald S."/>
            <person name="Kuo A."/>
            <person name="Bowyer P."/>
            <person name="Matsuda Y."/>
            <person name="Mondo S."/>
            <person name="Lyhne E.K."/>
            <person name="Kogle M.E."/>
            <person name="Clum A."/>
            <person name="Lipzen A."/>
            <person name="Salamov A."/>
            <person name="Ngan C.Y."/>
            <person name="Daum C."/>
            <person name="Chiniquy J."/>
            <person name="Barry K."/>
            <person name="LaButti K."/>
            <person name="Simmons B.A."/>
            <person name="Magnuson J.K."/>
            <person name="Mortensen U.H."/>
            <person name="Larsen T.O."/>
            <person name="Grigoriev I.V."/>
            <person name="Baker S.E."/>
            <person name="Andersen M.R."/>
            <person name="Nordberg H.P."/>
            <person name="Cantor M.N."/>
            <person name="Hua S.X."/>
        </authorList>
    </citation>
    <scope>NUCLEOTIDE SEQUENCE [LARGE SCALE GENOMIC DNA]</scope>
    <source>
        <strain evidence="1 2">CBS 102.13</strain>
    </source>
</reference>
<sequence length="163" mass="18721">MPRGGCTPSALALSSPACLAGVLRDLYLIYHSLFLAPLTRWMLAAIISSLTDQRPLLFLNNLLHTSYRHCFPVEGPEPSKKIHTGPPEIEKWRQKHGFPSVMAMTDPSPRWQGTNRYCEREECVIGSRQQTSYRKSRTNPWKPLIIPHRTHGLFHDQQHQRIV</sequence>
<protein>
    <submittedName>
        <fullName evidence="1">Uncharacterized protein</fullName>
    </submittedName>
</protein>
<dbReference type="OrthoDB" id="10536432at2759"/>
<keyword evidence="2" id="KW-1185">Reference proteome</keyword>
<name>A0A2I2FC68_ASPCN</name>
<evidence type="ECO:0000313" key="2">
    <source>
        <dbReference type="Proteomes" id="UP000234585"/>
    </source>
</evidence>
<accession>A0A2I2FC68</accession>